<sequence>MVVESQEERVEIIATRGPTVKNVGFLTRVKGTAEESRSYRVRSLLAPLSSVSKEKRTTRRGRPVTRQNGTRRKSRNVRAKHVGGRVKWKYLLSPGKYIATFCLSEAGLEVTSFPKLILPLNRQERARADDQTTPRYVSLFLSEREANANLGTIVRDYVVLLENSTCPIFLLTPSSNNLLLAAPVCATKERSLSILPIVIQCHVCGNVFVRKTCHLVVLLFYVLPPSDEGGMFMTKVARCCGVKCAVITGDRGKAGKKVVNMTPIFLVVLLAIDPIIAQNTAGVTASTRTCVERAVDLSVTRKGPLPRVFELPRNYDELEKEKRSRR</sequence>
<dbReference type="EMBL" id="GL444953">
    <property type="protein sequence ID" value="EFN60386.1"/>
    <property type="molecule type" value="Genomic_DNA"/>
</dbReference>
<name>E2B1N0_CAMFO</name>
<reference evidence="2 3" key="1">
    <citation type="journal article" date="2010" name="Science">
        <title>Genomic comparison of the ants Camponotus floridanus and Harpegnathos saltator.</title>
        <authorList>
            <person name="Bonasio R."/>
            <person name="Zhang G."/>
            <person name="Ye C."/>
            <person name="Mutti N.S."/>
            <person name="Fang X."/>
            <person name="Qin N."/>
            <person name="Donahue G."/>
            <person name="Yang P."/>
            <person name="Li Q."/>
            <person name="Li C."/>
            <person name="Zhang P."/>
            <person name="Huang Z."/>
            <person name="Berger S.L."/>
            <person name="Reinberg D."/>
            <person name="Wang J."/>
            <person name="Liebig J."/>
        </authorList>
    </citation>
    <scope>NUCLEOTIDE SEQUENCE [LARGE SCALE GENOMIC DNA]</scope>
    <source>
        <strain evidence="3">C129</strain>
    </source>
</reference>
<keyword evidence="3" id="KW-1185">Reference proteome</keyword>
<gene>
    <name evidence="2" type="ORF">EAG_02098</name>
</gene>
<protein>
    <submittedName>
        <fullName evidence="2">Uncharacterized protein</fullName>
    </submittedName>
</protein>
<proteinExistence type="predicted"/>
<dbReference type="Proteomes" id="UP000000311">
    <property type="component" value="Unassembled WGS sequence"/>
</dbReference>
<organism evidence="3">
    <name type="scientific">Camponotus floridanus</name>
    <name type="common">Florida carpenter ant</name>
    <dbReference type="NCBI Taxonomy" id="104421"/>
    <lineage>
        <taxon>Eukaryota</taxon>
        <taxon>Metazoa</taxon>
        <taxon>Ecdysozoa</taxon>
        <taxon>Arthropoda</taxon>
        <taxon>Hexapoda</taxon>
        <taxon>Insecta</taxon>
        <taxon>Pterygota</taxon>
        <taxon>Neoptera</taxon>
        <taxon>Endopterygota</taxon>
        <taxon>Hymenoptera</taxon>
        <taxon>Apocrita</taxon>
        <taxon>Aculeata</taxon>
        <taxon>Formicoidea</taxon>
        <taxon>Formicidae</taxon>
        <taxon>Formicinae</taxon>
        <taxon>Camponotus</taxon>
    </lineage>
</organism>
<evidence type="ECO:0000313" key="2">
    <source>
        <dbReference type="EMBL" id="EFN60386.1"/>
    </source>
</evidence>
<feature type="compositionally biased region" description="Basic residues" evidence="1">
    <location>
        <begin position="56"/>
        <end position="75"/>
    </location>
</feature>
<evidence type="ECO:0000256" key="1">
    <source>
        <dbReference type="SAM" id="MobiDB-lite"/>
    </source>
</evidence>
<evidence type="ECO:0000313" key="3">
    <source>
        <dbReference type="Proteomes" id="UP000000311"/>
    </source>
</evidence>
<feature type="region of interest" description="Disordered" evidence="1">
    <location>
        <begin position="50"/>
        <end position="75"/>
    </location>
</feature>
<dbReference type="InParanoid" id="E2B1N0"/>
<accession>E2B1N0</accession>
<dbReference type="AlphaFoldDB" id="E2B1N0"/>